<name>V9EUM8_PHYNI</name>
<sequence>MASKNSEGLVVYGEDSRAGVTNRRLGMAIAHVSAQAQDIAECQRQLHASQQFQAQQQQLYTESRFQQARYEAEQRSLVLAEMIRKTQIDPMAIEQHVSAQLQSAIAAANDVAEAQGRAVVETHTVQHVHKADVRMTETFQRLQDQLHASMEQLMQDVLKAHAEQVSVEIRLAIAAQGQEILKTVKEQINAVKKDNTTQMEQAKSTAEKGSQVDHSTPTTQRRTPLTRH</sequence>
<feature type="compositionally biased region" description="Low complexity" evidence="1">
    <location>
        <begin position="216"/>
        <end position="228"/>
    </location>
</feature>
<dbReference type="OrthoDB" id="129797at2759"/>
<keyword evidence="3" id="KW-1185">Reference proteome</keyword>
<gene>
    <name evidence="2" type="ORF">F443_12331</name>
</gene>
<protein>
    <submittedName>
        <fullName evidence="2">Uncharacterized protein</fullName>
    </submittedName>
</protein>
<evidence type="ECO:0000256" key="1">
    <source>
        <dbReference type="SAM" id="MobiDB-lite"/>
    </source>
</evidence>
<feature type="compositionally biased region" description="Polar residues" evidence="1">
    <location>
        <begin position="196"/>
        <end position="215"/>
    </location>
</feature>
<dbReference type="HOGENOM" id="CLU_106080_0_0_1"/>
<evidence type="ECO:0000313" key="2">
    <source>
        <dbReference type="EMBL" id="ETI42571.1"/>
    </source>
</evidence>
<accession>V9EUM8</accession>
<dbReference type="AlphaFoldDB" id="V9EUM8"/>
<dbReference type="EMBL" id="ANIZ01002083">
    <property type="protein sequence ID" value="ETI42571.1"/>
    <property type="molecule type" value="Genomic_DNA"/>
</dbReference>
<feature type="region of interest" description="Disordered" evidence="1">
    <location>
        <begin position="195"/>
        <end position="228"/>
    </location>
</feature>
<organism evidence="2 3">
    <name type="scientific">Phytophthora nicotianae P1569</name>
    <dbReference type="NCBI Taxonomy" id="1317065"/>
    <lineage>
        <taxon>Eukaryota</taxon>
        <taxon>Sar</taxon>
        <taxon>Stramenopiles</taxon>
        <taxon>Oomycota</taxon>
        <taxon>Peronosporomycetes</taxon>
        <taxon>Peronosporales</taxon>
        <taxon>Peronosporaceae</taxon>
        <taxon>Phytophthora</taxon>
    </lineage>
</organism>
<comment type="caution">
    <text evidence="2">The sequence shown here is derived from an EMBL/GenBank/DDBJ whole genome shotgun (WGS) entry which is preliminary data.</text>
</comment>
<reference evidence="2 3" key="1">
    <citation type="submission" date="2013-11" db="EMBL/GenBank/DDBJ databases">
        <title>The Genome Sequence of Phytophthora parasitica P1569.</title>
        <authorList>
            <consortium name="The Broad Institute Genomics Platform"/>
            <person name="Russ C."/>
            <person name="Tyler B."/>
            <person name="Panabieres F."/>
            <person name="Shan W."/>
            <person name="Tripathy S."/>
            <person name="Grunwald N."/>
            <person name="Machado M."/>
            <person name="Johnson C.S."/>
            <person name="Arredondo F."/>
            <person name="Hong C."/>
            <person name="Coffey M."/>
            <person name="Young S.K."/>
            <person name="Zeng Q."/>
            <person name="Gargeya S."/>
            <person name="Fitzgerald M."/>
            <person name="Abouelleil A."/>
            <person name="Alvarado L."/>
            <person name="Chapman S.B."/>
            <person name="Gainer-Dewar J."/>
            <person name="Goldberg J."/>
            <person name="Griggs A."/>
            <person name="Gujja S."/>
            <person name="Hansen M."/>
            <person name="Howarth C."/>
            <person name="Imamovic A."/>
            <person name="Ireland A."/>
            <person name="Larimer J."/>
            <person name="McCowan C."/>
            <person name="Murphy C."/>
            <person name="Pearson M."/>
            <person name="Poon T.W."/>
            <person name="Priest M."/>
            <person name="Roberts A."/>
            <person name="Saif S."/>
            <person name="Shea T."/>
            <person name="Sykes S."/>
            <person name="Wortman J."/>
            <person name="Nusbaum C."/>
            <person name="Birren B."/>
        </authorList>
    </citation>
    <scope>NUCLEOTIDE SEQUENCE [LARGE SCALE GENOMIC DNA]</scope>
    <source>
        <strain evidence="2 3">P1569</strain>
    </source>
</reference>
<dbReference type="eggNOG" id="ENOG502RGFX">
    <property type="taxonomic scope" value="Eukaryota"/>
</dbReference>
<proteinExistence type="predicted"/>
<dbReference type="Proteomes" id="UP000018721">
    <property type="component" value="Unassembled WGS sequence"/>
</dbReference>
<evidence type="ECO:0000313" key="3">
    <source>
        <dbReference type="Proteomes" id="UP000018721"/>
    </source>
</evidence>